<evidence type="ECO:0000259" key="1">
    <source>
        <dbReference type="PROSITE" id="PS51725"/>
    </source>
</evidence>
<feature type="domain" description="ABM" evidence="1">
    <location>
        <begin position="2"/>
        <end position="95"/>
    </location>
</feature>
<reference evidence="2 3" key="1">
    <citation type="submission" date="2019-03" db="EMBL/GenBank/DDBJ databases">
        <title>Flavobacterium TSA-D2 sp. nov., isolated from arctic soil.</title>
        <authorList>
            <person name="Chaudhary D.K."/>
        </authorList>
    </citation>
    <scope>NUCLEOTIDE SEQUENCE [LARGE SCALE GENOMIC DNA]</scope>
    <source>
        <strain evidence="2 3">TSA-D2</strain>
    </source>
</reference>
<keyword evidence="2" id="KW-0560">Oxidoreductase</keyword>
<dbReference type="PANTHER" id="PTHR33336:SF3">
    <property type="entry name" value="ABM DOMAIN-CONTAINING PROTEIN"/>
    <property type="match status" value="1"/>
</dbReference>
<organism evidence="2 3">
    <name type="scientific">Flavobacterium hiemivividum</name>
    <dbReference type="NCBI Taxonomy" id="2541734"/>
    <lineage>
        <taxon>Bacteria</taxon>
        <taxon>Pseudomonadati</taxon>
        <taxon>Bacteroidota</taxon>
        <taxon>Flavobacteriia</taxon>
        <taxon>Flavobacteriales</taxon>
        <taxon>Flavobacteriaceae</taxon>
        <taxon>Flavobacterium</taxon>
    </lineage>
</organism>
<comment type="caution">
    <text evidence="2">The sequence shown here is derived from an EMBL/GenBank/DDBJ whole genome shotgun (WGS) entry which is preliminary data.</text>
</comment>
<dbReference type="InterPro" id="IPR011008">
    <property type="entry name" value="Dimeric_a/b-barrel"/>
</dbReference>
<dbReference type="Gene3D" id="3.30.70.100">
    <property type="match status" value="1"/>
</dbReference>
<name>A0A4R5D4V5_9FLAO</name>
<dbReference type="SUPFAM" id="SSF54909">
    <property type="entry name" value="Dimeric alpha+beta barrel"/>
    <property type="match status" value="1"/>
</dbReference>
<dbReference type="Proteomes" id="UP000294597">
    <property type="component" value="Unassembled WGS sequence"/>
</dbReference>
<protein>
    <submittedName>
        <fullName evidence="2">Antibiotic biosynthesis monooxygenase</fullName>
    </submittedName>
</protein>
<accession>A0A4R5D4V5</accession>
<dbReference type="AlphaFoldDB" id="A0A4R5D4V5"/>
<dbReference type="InterPro" id="IPR050744">
    <property type="entry name" value="AI-2_Isomerase_LsrG"/>
</dbReference>
<evidence type="ECO:0000313" key="3">
    <source>
        <dbReference type="Proteomes" id="UP000294597"/>
    </source>
</evidence>
<dbReference type="GO" id="GO:0004497">
    <property type="term" value="F:monooxygenase activity"/>
    <property type="evidence" value="ECO:0007669"/>
    <property type="project" value="UniProtKB-KW"/>
</dbReference>
<keyword evidence="2" id="KW-0503">Monooxygenase</keyword>
<dbReference type="InterPro" id="IPR007138">
    <property type="entry name" value="ABM_dom"/>
</dbReference>
<dbReference type="EMBL" id="SMFO01000003">
    <property type="protein sequence ID" value="TDE05133.1"/>
    <property type="molecule type" value="Genomic_DNA"/>
</dbReference>
<evidence type="ECO:0000313" key="2">
    <source>
        <dbReference type="EMBL" id="TDE05133.1"/>
    </source>
</evidence>
<keyword evidence="3" id="KW-1185">Reference proteome</keyword>
<dbReference type="Pfam" id="PF03992">
    <property type="entry name" value="ABM"/>
    <property type="match status" value="1"/>
</dbReference>
<gene>
    <name evidence="2" type="ORF">E0F98_06630</name>
</gene>
<sequence>MMIRIAEIEIEPNYLDEYIVILKEEAEASVRLEPGVISIYPMFHKENPNQVRILEIYADEEAYKTHLQTPHFKHYKTETANMVKSLKLIDMSAIDGQTMPQIFKKLDQ</sequence>
<dbReference type="PANTHER" id="PTHR33336">
    <property type="entry name" value="QUINOL MONOOXYGENASE YGIN-RELATED"/>
    <property type="match status" value="1"/>
</dbReference>
<dbReference type="PROSITE" id="PS51725">
    <property type="entry name" value="ABM"/>
    <property type="match status" value="1"/>
</dbReference>
<proteinExistence type="predicted"/>